<organism evidence="5 6">
    <name type="scientific">Aquatica leii</name>
    <dbReference type="NCBI Taxonomy" id="1421715"/>
    <lineage>
        <taxon>Eukaryota</taxon>
        <taxon>Metazoa</taxon>
        <taxon>Ecdysozoa</taxon>
        <taxon>Arthropoda</taxon>
        <taxon>Hexapoda</taxon>
        <taxon>Insecta</taxon>
        <taxon>Pterygota</taxon>
        <taxon>Neoptera</taxon>
        <taxon>Endopterygota</taxon>
        <taxon>Coleoptera</taxon>
        <taxon>Polyphaga</taxon>
        <taxon>Elateriformia</taxon>
        <taxon>Elateroidea</taxon>
        <taxon>Lampyridae</taxon>
        <taxon>Luciolinae</taxon>
        <taxon>Aquatica</taxon>
    </lineage>
</organism>
<dbReference type="GO" id="GO:0005524">
    <property type="term" value="F:ATP binding"/>
    <property type="evidence" value="ECO:0007669"/>
    <property type="project" value="UniProtKB-KW"/>
</dbReference>
<evidence type="ECO:0000256" key="2">
    <source>
        <dbReference type="ARBA" id="ARBA00022840"/>
    </source>
</evidence>
<dbReference type="GO" id="GO:0006357">
    <property type="term" value="P:regulation of transcription by RNA polymerase II"/>
    <property type="evidence" value="ECO:0007669"/>
    <property type="project" value="UniProtKB-ARBA"/>
</dbReference>
<keyword evidence="6" id="KW-1185">Reference proteome</keyword>
<name>A0AAN7SSK9_9COLE</name>
<evidence type="ECO:0000256" key="1">
    <source>
        <dbReference type="ARBA" id="ARBA00022741"/>
    </source>
</evidence>
<comment type="similarity">
    <text evidence="3">Belongs to the KTI12 family.</text>
</comment>
<dbReference type="GO" id="GO:0006400">
    <property type="term" value="P:tRNA modification"/>
    <property type="evidence" value="ECO:0007669"/>
    <property type="project" value="UniProtKB-ARBA"/>
</dbReference>
<evidence type="ECO:0000256" key="3">
    <source>
        <dbReference type="ARBA" id="ARBA00025768"/>
    </source>
</evidence>
<evidence type="ECO:0000313" key="6">
    <source>
        <dbReference type="Proteomes" id="UP001353858"/>
    </source>
</evidence>
<gene>
    <name evidence="5" type="ORF">RN001_001166</name>
</gene>
<keyword evidence="1" id="KW-0547">Nucleotide-binding</keyword>
<dbReference type="Gene3D" id="3.40.50.300">
    <property type="entry name" value="P-loop containing nucleotide triphosphate hydrolases"/>
    <property type="match status" value="1"/>
</dbReference>
<dbReference type="InterPro" id="IPR027417">
    <property type="entry name" value="P-loop_NTPase"/>
</dbReference>
<reference evidence="6" key="1">
    <citation type="submission" date="2023-01" db="EMBL/GenBank/DDBJ databases">
        <title>Key to firefly adult light organ development and bioluminescence: homeobox transcription factors regulate luciferase expression and transportation to peroxisome.</title>
        <authorList>
            <person name="Fu X."/>
        </authorList>
    </citation>
    <scope>NUCLEOTIDE SEQUENCE [LARGE SCALE GENOMIC DNA]</scope>
</reference>
<accession>A0AAN7SSK9</accession>
<sequence length="278" mass="31995">MPLIIVTGIPSSGKTTRTTEIKHYFEEQGKEVHVVSEEEQIINAGFEKNAFYFDSSKEKHIRGLLKSEVIKLLGPKLIVILDAANYIKGYRYELYCASKASKCTQCTIYTQINQDIAWSFNENRHEESLKYTRVVFDALIMRYEEPDDRNRWDSPLFMVFPTHTLDMKVLSECLFDKKPPPPNQSTQNPPLSSTNFLYDLDKITKDITDSILKAKSIGAKGEVKIPGCDNLRINVSNISVSQLMMLRRQYITYSKMHAPEVSQIPQLYIQYLKSSFDL</sequence>
<dbReference type="InterPro" id="IPR013641">
    <property type="entry name" value="KTI12/PSTK"/>
</dbReference>
<dbReference type="EMBL" id="JARPUR010000001">
    <property type="protein sequence ID" value="KAK4884895.1"/>
    <property type="molecule type" value="Genomic_DNA"/>
</dbReference>
<dbReference type="SUPFAM" id="SSF52540">
    <property type="entry name" value="P-loop containing nucleoside triphosphate hydrolases"/>
    <property type="match status" value="1"/>
</dbReference>
<dbReference type="Pfam" id="PF08433">
    <property type="entry name" value="KTI12"/>
    <property type="match status" value="1"/>
</dbReference>
<protein>
    <recommendedName>
        <fullName evidence="4">Protein KTI12 homolog</fullName>
    </recommendedName>
</protein>
<dbReference type="PANTHER" id="PTHR12435">
    <property type="match status" value="1"/>
</dbReference>
<comment type="caution">
    <text evidence="5">The sequence shown here is derived from an EMBL/GenBank/DDBJ whole genome shotgun (WGS) entry which is preliminary data.</text>
</comment>
<evidence type="ECO:0000256" key="4">
    <source>
        <dbReference type="ARBA" id="ARBA00026170"/>
    </source>
</evidence>
<dbReference type="AlphaFoldDB" id="A0AAN7SSK9"/>
<keyword evidence="2" id="KW-0067">ATP-binding</keyword>
<evidence type="ECO:0000313" key="5">
    <source>
        <dbReference type="EMBL" id="KAK4884895.1"/>
    </source>
</evidence>
<proteinExistence type="inferred from homology"/>
<dbReference type="Proteomes" id="UP001353858">
    <property type="component" value="Unassembled WGS sequence"/>
</dbReference>
<dbReference type="FunFam" id="3.40.50.300:FF:000827">
    <property type="entry name" value="KTI12 chromatin-associated homolog"/>
    <property type="match status" value="1"/>
</dbReference>